<evidence type="ECO:0000256" key="5">
    <source>
        <dbReference type="ARBA" id="ARBA00022737"/>
    </source>
</evidence>
<name>B5LZ30_9ASCI</name>
<evidence type="ECO:0000256" key="2">
    <source>
        <dbReference type="ARBA" id="ARBA00010831"/>
    </source>
</evidence>
<evidence type="ECO:0000256" key="7">
    <source>
        <dbReference type="ARBA" id="ARBA00022833"/>
    </source>
</evidence>
<keyword evidence="4" id="KW-0479">Metal-binding</keyword>
<keyword evidence="5" id="KW-0677">Repeat</keyword>
<dbReference type="InterPro" id="IPR041643">
    <property type="entry name" value="Znf_ZIC"/>
</dbReference>
<dbReference type="GO" id="GO:0000981">
    <property type="term" value="F:DNA-binding transcription factor activity, RNA polymerase II-specific"/>
    <property type="evidence" value="ECO:0007669"/>
    <property type="project" value="TreeGrafter"/>
</dbReference>
<reference evidence="13" key="1">
    <citation type="submission" date="2008-07" db="EMBL/GenBank/DDBJ databases">
        <authorList>
            <person name="Prodon F."/>
            <person name="Chenevert J."/>
            <person name="Paix A."/>
            <person name="Sardet C."/>
            <person name="Pruliere G."/>
        </authorList>
    </citation>
    <scope>NUCLEOTIDE SEQUENCE</scope>
</reference>
<dbReference type="SMART" id="SM00355">
    <property type="entry name" value="ZnF_C2H2"/>
    <property type="match status" value="4"/>
</dbReference>
<dbReference type="InterPro" id="IPR036236">
    <property type="entry name" value="Znf_C2H2_sf"/>
</dbReference>
<dbReference type="GO" id="GO:0005634">
    <property type="term" value="C:nucleus"/>
    <property type="evidence" value="ECO:0007669"/>
    <property type="project" value="UniProtKB-SubCell"/>
</dbReference>
<evidence type="ECO:0000259" key="12">
    <source>
        <dbReference type="PROSITE" id="PS50157"/>
    </source>
</evidence>
<dbReference type="SUPFAM" id="SSF57667">
    <property type="entry name" value="beta-beta-alpha zinc fingers"/>
    <property type="match status" value="2"/>
</dbReference>
<evidence type="ECO:0000256" key="8">
    <source>
        <dbReference type="ARBA" id="ARBA00023125"/>
    </source>
</evidence>
<keyword evidence="8" id="KW-0238">DNA-binding</keyword>
<evidence type="ECO:0000313" key="14">
    <source>
        <dbReference type="EMBL" id="CAB3267947.1"/>
    </source>
</evidence>
<evidence type="ECO:0000313" key="13">
    <source>
        <dbReference type="EMBL" id="ACH56519.1"/>
    </source>
</evidence>
<gene>
    <name evidence="13" type="primary">macho-1</name>
    <name evidence="14" type="synonym">Zic-r.a</name>
</gene>
<dbReference type="Pfam" id="PF00096">
    <property type="entry name" value="zf-C2H2"/>
    <property type="match status" value="2"/>
</dbReference>
<evidence type="ECO:0000256" key="10">
    <source>
        <dbReference type="PROSITE-ProRule" id="PRU00042"/>
    </source>
</evidence>
<dbReference type="FunFam" id="3.30.160.60:FF:000041">
    <property type="entry name" value="Zinc finger protein ZIC 1"/>
    <property type="match status" value="1"/>
</dbReference>
<feature type="domain" description="C2H2-type" evidence="12">
    <location>
        <begin position="210"/>
        <end position="237"/>
    </location>
</feature>
<dbReference type="SMR" id="B5LZ30"/>
<reference evidence="14" key="3">
    <citation type="submission" date="2020-04" db="EMBL/GenBank/DDBJ databases">
        <authorList>
            <person name="Neveu A P."/>
        </authorList>
    </citation>
    <scope>NUCLEOTIDE SEQUENCE</scope>
    <source>
        <tissue evidence="14">Whole embryo</tissue>
    </source>
</reference>
<evidence type="ECO:0000256" key="1">
    <source>
        <dbReference type="ARBA" id="ARBA00004123"/>
    </source>
</evidence>
<comment type="similarity">
    <text evidence="2">Belongs to the GLI C2H2-type zinc-finger protein family.</text>
</comment>
<keyword evidence="6 10" id="KW-0863">Zinc-finger</keyword>
<evidence type="ECO:0000256" key="4">
    <source>
        <dbReference type="ARBA" id="ARBA00022723"/>
    </source>
</evidence>
<dbReference type="PANTHER" id="PTHR45718:SF4">
    <property type="entry name" value="TRANSCRIPTIONAL ACTIVATOR CUBITUS INTERRUPTUS"/>
    <property type="match status" value="1"/>
</dbReference>
<feature type="domain" description="C2H2-type" evidence="12">
    <location>
        <begin position="298"/>
        <end position="327"/>
    </location>
</feature>
<dbReference type="PROSITE" id="PS00028">
    <property type="entry name" value="ZINC_FINGER_C2H2_1"/>
    <property type="match status" value="3"/>
</dbReference>
<dbReference type="FunFam" id="3.30.160.60:FF:000035">
    <property type="entry name" value="Zinc finger protein ZIC 1"/>
    <property type="match status" value="1"/>
</dbReference>
<protein>
    <submittedName>
        <fullName evidence="13">MACHO-1 zic-related zinc finger protein</fullName>
    </submittedName>
    <submittedName>
        <fullName evidence="14">Zic related zinc finger protein macho1</fullName>
    </submittedName>
</protein>
<dbReference type="Pfam" id="PF18366">
    <property type="entry name" value="zf_ZIC"/>
    <property type="match status" value="1"/>
</dbReference>
<dbReference type="InterPro" id="IPR043359">
    <property type="entry name" value="GLI-like"/>
</dbReference>
<dbReference type="Pfam" id="PF23561">
    <property type="entry name" value="zf-C2H2_15"/>
    <property type="match status" value="1"/>
</dbReference>
<sequence length="534" mass="59364">MAFATTLSYDNNSAFPKTHHYDSKENTSSISQEVFIPQPYPAFSAISRSNIEPISHLPAGNPSAVFRQSGDASPGSAWPQHPPSNIGIPAQYKYQYGDLPLPWQNPSPINFNLPVNFSHNLHTGQSFFTYTAFQHPQAELHQELVCKWTKAMTGGFDETGAYQYESKPVHLHVPGEPCNLVFHNMVELVAHVSRDHVGGPEQADHTCYWESCSRKDKPFKAKYKLINHIRVHTGEKPFLCPYPGCGKVFARSENLKIHKRTHTGEKPFCCDFKGCNRRFANSSDRKKHTHVHTTDKPYLCKIFGCDKSYTHPSSLRKHMKLHESQGDIVISSDLDVQQPSEPHSPDTNNNVTQNINTSLNSYDDEKCCVTPSSQHQHIHVMESPPSSSVSSASSPASANACENLNLDAGHATFPYHALNDTGSHEVKFVLEQTSADSADSGAFVSPQNSWQSPGGLPSLGNHGYFMPSTTSLANDSQYYYHPSHQPTQHVYANQLPPYNRPHPPTSITHTPEFVPFSHTLVTASPQIVPPESVF</sequence>
<dbReference type="FunFam" id="3.30.160.60:FF:000031">
    <property type="entry name" value="GLI family zinc finger 3"/>
    <property type="match status" value="1"/>
</dbReference>
<dbReference type="EMBL" id="EU925139">
    <property type="protein sequence ID" value="ACH56519.1"/>
    <property type="molecule type" value="mRNA"/>
</dbReference>
<dbReference type="GO" id="GO:0008270">
    <property type="term" value="F:zinc ion binding"/>
    <property type="evidence" value="ECO:0007669"/>
    <property type="project" value="UniProtKB-KW"/>
</dbReference>
<accession>B5LZ30</accession>
<dbReference type="Gene3D" id="3.30.160.60">
    <property type="entry name" value="Classic Zinc Finger"/>
    <property type="match status" value="4"/>
</dbReference>
<feature type="domain" description="C2H2-type" evidence="12">
    <location>
        <begin position="268"/>
        <end position="297"/>
    </location>
</feature>
<reference evidence="13" key="2">
    <citation type="journal article" date="2009" name="Dev. Biol.">
        <title>Cortical anchorages and cell type segregations of maternal postplasmic/PEM RNAs in ascidians.</title>
        <authorList>
            <person name="Paix A."/>
            <person name="Yamada L."/>
            <person name="Dru P."/>
            <person name="Lecordier H."/>
            <person name="Pruliere G."/>
            <person name="Chenevert J."/>
            <person name="Satoh N."/>
            <person name="Sardet C."/>
        </authorList>
    </citation>
    <scope>NUCLEOTIDE SEQUENCE</scope>
</reference>
<keyword evidence="7" id="KW-0862">Zinc</keyword>
<dbReference type="InterPro" id="IPR056436">
    <property type="entry name" value="Znf-C2H2_ZIC1-5/GLI1-3-like"/>
</dbReference>
<dbReference type="PROSITE" id="PS50157">
    <property type="entry name" value="ZINC_FINGER_C2H2_2"/>
    <property type="match status" value="4"/>
</dbReference>
<dbReference type="EMBL" id="LR792085">
    <property type="protein sequence ID" value="CAB3267947.1"/>
    <property type="molecule type" value="mRNA"/>
</dbReference>
<dbReference type="AlphaFoldDB" id="B5LZ30"/>
<feature type="region of interest" description="Disordered" evidence="11">
    <location>
        <begin position="62"/>
        <end position="82"/>
    </location>
</feature>
<evidence type="ECO:0000256" key="3">
    <source>
        <dbReference type="ARBA" id="ARBA00022473"/>
    </source>
</evidence>
<proteinExistence type="evidence at transcript level"/>
<organism evidence="13">
    <name type="scientific">Phallusia mammillata</name>
    <dbReference type="NCBI Taxonomy" id="59560"/>
    <lineage>
        <taxon>Eukaryota</taxon>
        <taxon>Metazoa</taxon>
        <taxon>Chordata</taxon>
        <taxon>Tunicata</taxon>
        <taxon>Ascidiacea</taxon>
        <taxon>Phlebobranchia</taxon>
        <taxon>Ascidiidae</taxon>
        <taxon>Phallusia</taxon>
    </lineage>
</organism>
<dbReference type="FunFam" id="3.30.160.60:FF:000039">
    <property type="entry name" value="Zinc finger protein ZIC 1"/>
    <property type="match status" value="1"/>
</dbReference>
<dbReference type="InterPro" id="IPR013087">
    <property type="entry name" value="Znf_C2H2_type"/>
</dbReference>
<dbReference type="GO" id="GO:0000978">
    <property type="term" value="F:RNA polymerase II cis-regulatory region sequence-specific DNA binding"/>
    <property type="evidence" value="ECO:0007669"/>
    <property type="project" value="TreeGrafter"/>
</dbReference>
<evidence type="ECO:0000256" key="6">
    <source>
        <dbReference type="ARBA" id="ARBA00022771"/>
    </source>
</evidence>
<keyword evidence="9" id="KW-0539">Nucleus</keyword>
<keyword evidence="3" id="KW-0217">Developmental protein</keyword>
<evidence type="ECO:0000256" key="11">
    <source>
        <dbReference type="SAM" id="MobiDB-lite"/>
    </source>
</evidence>
<comment type="subcellular location">
    <subcellularLocation>
        <location evidence="1">Nucleus</location>
    </subcellularLocation>
</comment>
<feature type="domain" description="C2H2-type" evidence="12">
    <location>
        <begin position="238"/>
        <end position="267"/>
    </location>
</feature>
<dbReference type="PANTHER" id="PTHR45718">
    <property type="entry name" value="TRANSCRIPTIONAL ACTIVATOR CUBITUS INTERRUPTUS"/>
    <property type="match status" value="1"/>
</dbReference>
<evidence type="ECO:0000256" key="9">
    <source>
        <dbReference type="ARBA" id="ARBA00023242"/>
    </source>
</evidence>